<protein>
    <recommendedName>
        <fullName evidence="3">BTB domain-containing protein</fullName>
    </recommendedName>
</protein>
<reference evidence="5" key="3">
    <citation type="submission" date="2015-06" db="UniProtKB">
        <authorList>
            <consortium name="EnsemblMetazoa"/>
        </authorList>
    </citation>
    <scope>IDENTIFICATION</scope>
</reference>
<dbReference type="SUPFAM" id="SSF54695">
    <property type="entry name" value="POZ domain"/>
    <property type="match status" value="1"/>
</dbReference>
<dbReference type="EnsemblMetazoa" id="CapteT223819">
    <property type="protein sequence ID" value="CapteP223819"/>
    <property type="gene ID" value="CapteG223819"/>
</dbReference>
<keyword evidence="6" id="KW-1185">Reference proteome</keyword>
<dbReference type="PANTHER" id="PTHR21541">
    <property type="entry name" value="BTB POZ DOMAIN CONTAINING 12"/>
    <property type="match status" value="1"/>
</dbReference>
<dbReference type="STRING" id="283909.R7TQ70"/>
<dbReference type="CDD" id="cd22999">
    <property type="entry name" value="SAP_SLX4"/>
    <property type="match status" value="1"/>
</dbReference>
<dbReference type="HOGENOM" id="CLU_270662_0_0_1"/>
<feature type="region of interest" description="Disordered" evidence="1">
    <location>
        <begin position="656"/>
        <end position="812"/>
    </location>
</feature>
<dbReference type="AlphaFoldDB" id="R7TQ70"/>
<feature type="compositionally biased region" description="Low complexity" evidence="1">
    <location>
        <begin position="705"/>
        <end position="719"/>
    </location>
</feature>
<evidence type="ECO:0000256" key="2">
    <source>
        <dbReference type="SAM" id="Phobius"/>
    </source>
</evidence>
<reference evidence="6" key="1">
    <citation type="submission" date="2012-12" db="EMBL/GenBank/DDBJ databases">
        <authorList>
            <person name="Hellsten U."/>
            <person name="Grimwood J."/>
            <person name="Chapman J.A."/>
            <person name="Shapiro H."/>
            <person name="Aerts A."/>
            <person name="Otillar R.P."/>
            <person name="Terry A.Y."/>
            <person name="Boore J.L."/>
            <person name="Simakov O."/>
            <person name="Marletaz F."/>
            <person name="Cho S.-J."/>
            <person name="Edsinger-Gonzales E."/>
            <person name="Havlak P."/>
            <person name="Kuo D.-H."/>
            <person name="Larsson T."/>
            <person name="Lv J."/>
            <person name="Arendt D."/>
            <person name="Savage R."/>
            <person name="Osoegawa K."/>
            <person name="de Jong P."/>
            <person name="Lindberg D.R."/>
            <person name="Seaver E.C."/>
            <person name="Weisblat D.A."/>
            <person name="Putnam N.H."/>
            <person name="Grigoriev I.V."/>
            <person name="Rokhsar D.S."/>
        </authorList>
    </citation>
    <scope>NUCLEOTIDE SEQUENCE</scope>
    <source>
        <strain evidence="6">I ESC-2004</strain>
    </source>
</reference>
<evidence type="ECO:0000256" key="1">
    <source>
        <dbReference type="SAM" id="MobiDB-lite"/>
    </source>
</evidence>
<dbReference type="PANTHER" id="PTHR21541:SF3">
    <property type="entry name" value="STRUCTURE-SPECIFIC ENDONUCLEASE SUBUNIT SLX4"/>
    <property type="match status" value="1"/>
</dbReference>
<dbReference type="SMART" id="SM00225">
    <property type="entry name" value="BTB"/>
    <property type="match status" value="1"/>
</dbReference>
<dbReference type="Pfam" id="PF00651">
    <property type="entry name" value="BTB"/>
    <property type="match status" value="1"/>
</dbReference>
<keyword evidence="2" id="KW-0812">Transmembrane</keyword>
<proteinExistence type="predicted"/>
<keyword evidence="2" id="KW-1133">Transmembrane helix</keyword>
<dbReference type="EMBL" id="AMQN01011553">
    <property type="status" value="NOT_ANNOTATED_CDS"/>
    <property type="molecule type" value="Genomic_DNA"/>
</dbReference>
<dbReference type="EMBL" id="KB308935">
    <property type="protein sequence ID" value="ELT96048.1"/>
    <property type="molecule type" value="Genomic_DNA"/>
</dbReference>
<feature type="domain" description="BTB" evidence="3">
    <location>
        <begin position="475"/>
        <end position="532"/>
    </location>
</feature>
<dbReference type="GO" id="GO:0000712">
    <property type="term" value="P:resolution of meiotic recombination intermediates"/>
    <property type="evidence" value="ECO:0007669"/>
    <property type="project" value="TreeGrafter"/>
</dbReference>
<dbReference type="OrthoDB" id="5576441at2759"/>
<feature type="compositionally biased region" description="Polar residues" evidence="1">
    <location>
        <begin position="666"/>
        <end position="695"/>
    </location>
</feature>
<dbReference type="PROSITE" id="PS50097">
    <property type="entry name" value="BTB"/>
    <property type="match status" value="1"/>
</dbReference>
<dbReference type="InterPro" id="IPR000210">
    <property type="entry name" value="BTB/POZ_dom"/>
</dbReference>
<gene>
    <name evidence="4" type="ORF">CAPTEDRAFT_223819</name>
</gene>
<evidence type="ECO:0000313" key="5">
    <source>
        <dbReference type="EnsemblMetazoa" id="CapteP223819"/>
    </source>
</evidence>
<accession>R7TQ70</accession>
<feature type="compositionally biased region" description="Basic residues" evidence="1">
    <location>
        <begin position="299"/>
        <end position="309"/>
    </location>
</feature>
<evidence type="ECO:0000259" key="3">
    <source>
        <dbReference type="PROSITE" id="PS50097"/>
    </source>
</evidence>
<dbReference type="Proteomes" id="UP000014760">
    <property type="component" value="Unassembled WGS sequence"/>
</dbReference>
<organism evidence="4">
    <name type="scientific">Capitella teleta</name>
    <name type="common">Polychaete worm</name>
    <dbReference type="NCBI Taxonomy" id="283909"/>
    <lineage>
        <taxon>Eukaryota</taxon>
        <taxon>Metazoa</taxon>
        <taxon>Spiralia</taxon>
        <taxon>Lophotrochozoa</taxon>
        <taxon>Annelida</taxon>
        <taxon>Polychaeta</taxon>
        <taxon>Sedentaria</taxon>
        <taxon>Scolecida</taxon>
        <taxon>Capitellidae</taxon>
        <taxon>Capitella</taxon>
    </lineage>
</organism>
<dbReference type="Gene3D" id="3.30.710.10">
    <property type="entry name" value="Potassium Channel Kv1.1, Chain A"/>
    <property type="match status" value="1"/>
</dbReference>
<dbReference type="InterPro" id="IPR011333">
    <property type="entry name" value="SKP1/BTB/POZ_sf"/>
</dbReference>
<feature type="region of interest" description="Disordered" evidence="1">
    <location>
        <begin position="298"/>
        <end position="319"/>
    </location>
</feature>
<feature type="compositionally biased region" description="Acidic residues" evidence="1">
    <location>
        <begin position="565"/>
        <end position="590"/>
    </location>
</feature>
<evidence type="ECO:0000313" key="6">
    <source>
        <dbReference type="Proteomes" id="UP000014760"/>
    </source>
</evidence>
<keyword evidence="2" id="KW-0472">Membrane</keyword>
<dbReference type="OMA" id="KEATLWE"/>
<feature type="transmembrane region" description="Helical" evidence="2">
    <location>
        <begin position="21"/>
        <end position="43"/>
    </location>
</feature>
<feature type="region of interest" description="Disordered" evidence="1">
    <location>
        <begin position="563"/>
        <end position="590"/>
    </location>
</feature>
<evidence type="ECO:0000313" key="4">
    <source>
        <dbReference type="EMBL" id="ELT96048.1"/>
    </source>
</evidence>
<name>R7TQ70_CAPTE</name>
<sequence length="1052" mass="117195">MDGQDIGEFKKRGYLKGTKTIIIRNIVIGAGACIFLGSIAYFVNKIGESGPDSKLQKPIQLMRNQESERAENRLKVQIRRMERARNVAEFASKALRIKSRGAYNKDPQIGMKNDEEKLCQTCKQLFGRSVYDDHVTKCLRAKFSRKNPGDFVICQICQEDISNLRSLQQTVHVNKCIDKSKRQEVLLHNAKSQVADCPLCGQSRKSHLKKCSSQKGISTAELLDKVNEQEATRRSLLEAGIVPPQNSCPPRKRLKKSERNEKKFAADMQRAIDLSVSEDANRAPVKDAFSVLMTPTKKIPARGKKRRPPVKPSRLMEQSAEETRQKIAKKMAAIVVDEVKNNSSEVPNLKESQVRNRSEELQLWSKASSKDVCSGYYVPQLAAHLRKNPSIQRTAPVETLNNTTLIASTQTALLLAELELDQTTLTQPERLANISRLNSSCNLLNQTGFCLEPDEETDPDIGASFEVMLGNQSLSDIVFICLDGQVPAHKFVLCSRLSQDVWRSVENERELNVDVNKDTLLSFLRYLYTGRVPRVLNVQFQSLARKFQVKFLEEACNFERLKEDDLSESSESDESAIEEDSDQRELHEEEDEDILALLKDESPKVAEVASPQEVVYNSDADLFEDTAEIVDLTGDSSQNLITTPDMFPTEKVVRTKSRLNEDEDSSASQELLDSSPTFATQQAVDLTQNEASTPVFSEDELPDIATSPQATSPPTSPEAISPQATSPEATSPEAISPLTSPPTSPEAISPLTSPPTSPEAISPLTSPPTSPEAISLQATSPQATSPLSPLTSPPTSPQTTSPQRVATQDVWQDFDDGGMDEILVEAEEEAMVAPPVYDPPTDIETDVSFMESAVTPVNKACEAKKKGKAPVVPSPFTPMPSYKDMNTPALKREGQKYGVRPMPRKRMTQVLTNIYQETHQYETDSEVDESLLKEKASSDGLNLSSSDDVCLMPEESILIEEKETLKLSRKDVAAKKELVWNFIRGNEEIYRQVLHYEPLEFDDFLLRIKSLGHVIGASIVIEALDDMCMGFTTRSKNDGNRHIRKKRKTDKK</sequence>
<dbReference type="GO" id="GO:0033557">
    <property type="term" value="C:Slx1-Slx4 complex"/>
    <property type="evidence" value="ECO:0007669"/>
    <property type="project" value="TreeGrafter"/>
</dbReference>
<reference evidence="4 6" key="2">
    <citation type="journal article" date="2013" name="Nature">
        <title>Insights into bilaterian evolution from three spiralian genomes.</title>
        <authorList>
            <person name="Simakov O."/>
            <person name="Marletaz F."/>
            <person name="Cho S.J."/>
            <person name="Edsinger-Gonzales E."/>
            <person name="Havlak P."/>
            <person name="Hellsten U."/>
            <person name="Kuo D.H."/>
            <person name="Larsson T."/>
            <person name="Lv J."/>
            <person name="Arendt D."/>
            <person name="Savage R."/>
            <person name="Osoegawa K."/>
            <person name="de Jong P."/>
            <person name="Grimwood J."/>
            <person name="Chapman J.A."/>
            <person name="Shapiro H."/>
            <person name="Aerts A."/>
            <person name="Otillar R.P."/>
            <person name="Terry A.Y."/>
            <person name="Boore J.L."/>
            <person name="Grigoriev I.V."/>
            <person name="Lindberg D.R."/>
            <person name="Seaver E.C."/>
            <person name="Weisblat D.A."/>
            <person name="Putnam N.H."/>
            <person name="Rokhsar D.S."/>
        </authorList>
    </citation>
    <scope>NUCLEOTIDE SEQUENCE</scope>
    <source>
        <strain evidence="4 6">I ESC-2004</strain>
    </source>
</reference>
<feature type="compositionally biased region" description="Low complexity" evidence="1">
    <location>
        <begin position="778"/>
        <end position="790"/>
    </location>
</feature>